<proteinExistence type="predicted"/>
<dbReference type="Proteomes" id="UP000238442">
    <property type="component" value="Chromosome"/>
</dbReference>
<dbReference type="KEGG" id="aue:C5O00_13055"/>
<keyword evidence="2" id="KW-1185">Reference proteome</keyword>
<evidence type="ECO:0000313" key="2">
    <source>
        <dbReference type="Proteomes" id="UP000238442"/>
    </source>
</evidence>
<organism evidence="1 2">
    <name type="scientific">Pukyongia salina</name>
    <dbReference type="NCBI Taxonomy" id="2094025"/>
    <lineage>
        <taxon>Bacteria</taxon>
        <taxon>Pseudomonadati</taxon>
        <taxon>Bacteroidota</taxon>
        <taxon>Flavobacteriia</taxon>
        <taxon>Flavobacteriales</taxon>
        <taxon>Flavobacteriaceae</taxon>
        <taxon>Pukyongia</taxon>
    </lineage>
</organism>
<reference evidence="1 2" key="1">
    <citation type="submission" date="2018-02" db="EMBL/GenBank/DDBJ databases">
        <title>Genomic analysis of the strain RR4-38 isolated from a seawater recirculating aquaculture system.</title>
        <authorList>
            <person name="Kim Y.-S."/>
            <person name="Jang Y.H."/>
            <person name="Kim K.-H."/>
        </authorList>
    </citation>
    <scope>NUCLEOTIDE SEQUENCE [LARGE SCALE GENOMIC DNA]</scope>
    <source>
        <strain evidence="1 2">RR4-38</strain>
    </source>
</reference>
<sequence>MDKPELDFDSFGYADHDQKDDLTQIMGIGPYIEQKLNEIGICNYSQISKLKDSDIRIITELIDFFPGRIDRDNWVGQAKALSKVK</sequence>
<dbReference type="Gene3D" id="1.10.150.20">
    <property type="entry name" value="5' to 3' exonuclease, C-terminal subdomain"/>
    <property type="match status" value="1"/>
</dbReference>
<evidence type="ECO:0000313" key="1">
    <source>
        <dbReference type="EMBL" id="AVI52030.1"/>
    </source>
</evidence>
<name>A0A2S0HZJ2_9FLAO</name>
<dbReference type="EMBL" id="CP027062">
    <property type="protein sequence ID" value="AVI52030.1"/>
    <property type="molecule type" value="Genomic_DNA"/>
</dbReference>
<gene>
    <name evidence="1" type="ORF">C5O00_13055</name>
</gene>
<protein>
    <submittedName>
        <fullName evidence="1">Uncharacterized protein</fullName>
    </submittedName>
</protein>
<accession>A0A2S0HZJ2</accession>
<dbReference type="AlphaFoldDB" id="A0A2S0HZJ2"/>